<accession>Q9J815</accession>
<keyword evidence="2" id="KW-1185">Reference proteome</keyword>
<organism evidence="1 2">
    <name type="scientific">Spodoptera exigua nuclear polyhedrosis virus (strain US)</name>
    <name type="common">SeMNPV</name>
    <dbReference type="NCBI Taxonomy" id="31506"/>
    <lineage>
        <taxon>Viruses</taxon>
        <taxon>Viruses incertae sedis</taxon>
        <taxon>Naldaviricetes</taxon>
        <taxon>Lefavirales</taxon>
        <taxon>Baculoviridae</taxon>
        <taxon>Alphabaculovirus</taxon>
        <taxon>Spodoptera exigua multiple nucleopolyhedrovirus</taxon>
    </lineage>
</organism>
<reference evidence="1 2" key="6">
    <citation type="journal article" date="1999" name="J. Gen. Virol.">
        <title>Sequence and organization of the Spodoptera exigua multicapsid nucleopolyhedrovirus genome.</title>
        <authorList>
            <person name="IJkel W.F."/>
            <person name="van Strien E.A."/>
            <person name="Heldens J.G."/>
            <person name="Broer R."/>
            <person name="Zuidema D."/>
            <person name="Goldbach R.W."/>
            <person name="Vlak J.M."/>
        </authorList>
    </citation>
    <scope>NUCLEOTIDE SEQUENCE [LARGE SCALE GENOMIC DNA]</scope>
</reference>
<dbReference type="OrthoDB" id="15991at10239"/>
<reference evidence="1 2" key="2">
    <citation type="journal article" date="1993" name="J. Gen. Virol.">
        <title>Nucleotide sequence and transcriptional analysis of the p10 gene of Spodoptera exigua nuclear polyhedrosis virus.</title>
        <authorList>
            <person name="Zuidema D."/>
            <person name="van Oers M.M."/>
            <person name="van Strien E.A."/>
            <person name="Caballero P.C."/>
            <person name="Klok E.J."/>
            <person name="Goldbach R.W."/>
            <person name="Vlak J.M."/>
        </authorList>
    </citation>
    <scope>NUCLEOTIDE SEQUENCE [LARGE SCALE GENOMIC DNA]</scope>
</reference>
<sequence>MEFTTSDLLKNASFSSKLYNRFDHYMTLLNLCKGVVSANINIDSVKQLEKLNLIVDPLTDYVTNIFDYDMYIKDGKPDTIYVVNVADKTVIGTISVDFSSFNDNLIFNVSANDTTTTTIASSSSPSPNTITIVKE</sequence>
<name>Q9J815_NPVSE</name>
<reference evidence="1 2" key="5">
    <citation type="journal article" date="1998" name="J. Gen. Virol.">
        <title>Specificity of multiple homologous genomic regions in Spodoptera exigua nucleopolyhedrovirus DNA replication.</title>
        <authorList>
            <person name="Broer R."/>
            <person name="Heldens J.G."/>
            <person name="van Strien E.A."/>
            <person name="Zuidema D."/>
            <person name="Vlak J.M."/>
        </authorList>
    </citation>
    <scope>NUCLEOTIDE SEQUENCE [LARGE SCALE GENOMIC DNA]</scope>
</reference>
<dbReference type="KEGG" id="vg:2715740"/>
<dbReference type="GeneID" id="2715740"/>
<dbReference type="InterPro" id="IPR007355">
    <property type="entry name" value="DUF424"/>
</dbReference>
<evidence type="ECO:0000313" key="1">
    <source>
        <dbReference type="EMBL" id="AAF33654.1"/>
    </source>
</evidence>
<dbReference type="EMBL" id="AF169823">
    <property type="protein sequence ID" value="AAF33654.1"/>
    <property type="molecule type" value="Genomic_DNA"/>
</dbReference>
<organismHost>
    <name type="scientific">Lepidoptera</name>
    <name type="common">moths &amp; butterflies</name>
    <dbReference type="NCBI Taxonomy" id="7088"/>
</organismHost>
<proteinExistence type="predicted"/>
<reference evidence="1 2" key="1">
    <citation type="journal article" date="1992" name="J. Gen. Virol.">
        <title>Nucleotide sequence and transcriptional analysis of the polyhedrin gene of Spodoptera exigua nuclear polyhedrosis virus.</title>
        <authorList>
            <person name="van Strien E.A."/>
            <person name="Zuidema D."/>
            <person name="Goldbach R.W."/>
            <person name="Vlak J.M."/>
        </authorList>
    </citation>
    <scope>NUCLEOTIDE SEQUENCE [LARGE SCALE GENOMIC DNA]</scope>
</reference>
<reference evidence="1 2" key="4">
    <citation type="journal article" date="1997" name="J. Gen. Virol.">
        <title>Characterization of a putative Spodoptera exigua multicapsid nucleopolyhedrovirus helicase gene.</title>
        <authorList>
            <person name="Heldens J.G."/>
            <person name="Liu Y."/>
            <person name="Zuidema D."/>
            <person name="Goldbach R.W."/>
            <person name="Vlak J.M."/>
        </authorList>
    </citation>
    <scope>NUCLEOTIDE SEQUENCE [LARGE SCALE GENOMIC DNA]</scope>
</reference>
<reference evidence="1 2" key="3">
    <citation type="journal article" date="1997" name="J. Gen. Virol.">
        <title>Baculoviruses contain a gene for the large subunit of ribonucleotide reductase.</title>
        <authorList>
            <person name="van Strien E.A."/>
            <person name="Faktor O."/>
            <person name="Hu Z.H."/>
            <person name="Zuidema D."/>
            <person name="Goldbach R.W."/>
            <person name="Vlak J.M."/>
        </authorList>
    </citation>
    <scope>NUCLEOTIDE SEQUENCE [LARGE SCALE GENOMIC DNA]</scope>
</reference>
<dbReference type="Proteomes" id="UP000203151">
    <property type="component" value="Segment"/>
</dbReference>
<dbReference type="RefSeq" id="NP_037885.1">
    <property type="nucleotide sequence ID" value="NC_002169.1"/>
</dbReference>
<reference evidence="1 2" key="7">
    <citation type="journal article" date="1999" name="Virus Res.">
        <title>Identification, sequence analysis and phylogeny of the lef-2 gene of Helicoverpa armigera single-nucleocapsid baculovirus.</title>
        <authorList>
            <person name="Chen X."/>
            <person name="IJkel W.F."/>
            <person name="Dominy C."/>
            <person name="de Andrade Zanotto P.M."/>
            <person name="Hashimoto Y."/>
            <person name="Faktor O."/>
            <person name="Hayakawa T."/>
            <person name="Wang C."/>
            <person name="Prekumar A."/>
            <person name="Mathavan S."/>
            <person name="Krell P.J."/>
            <person name="Hu Z."/>
            <person name="Vlak J.M."/>
        </authorList>
    </citation>
    <scope>NUCLEOTIDE SEQUENCE [LARGE SCALE GENOMIC DNA]</scope>
</reference>
<protein>
    <submittedName>
        <fullName evidence="1">ORF125</fullName>
    </submittedName>
</protein>
<evidence type="ECO:0000313" key="2">
    <source>
        <dbReference type="Proteomes" id="UP000203151"/>
    </source>
</evidence>
<dbReference type="Pfam" id="PF04242">
    <property type="entry name" value="DUF424"/>
    <property type="match status" value="1"/>
</dbReference>